<dbReference type="RefSeq" id="WP_306865220.1">
    <property type="nucleotide sequence ID" value="NZ_JAUSRB010000002.1"/>
</dbReference>
<dbReference type="Proteomes" id="UP001230426">
    <property type="component" value="Unassembled WGS sequence"/>
</dbReference>
<comment type="caution">
    <text evidence="2">The sequence shown here is derived from an EMBL/GenBank/DDBJ whole genome shotgun (WGS) entry which is preliminary data.</text>
</comment>
<proteinExistence type="predicted"/>
<organism evidence="2 3">
    <name type="scientific">Streptosporangium brasiliense</name>
    <dbReference type="NCBI Taxonomy" id="47480"/>
    <lineage>
        <taxon>Bacteria</taxon>
        <taxon>Bacillati</taxon>
        <taxon>Actinomycetota</taxon>
        <taxon>Actinomycetes</taxon>
        <taxon>Streptosporangiales</taxon>
        <taxon>Streptosporangiaceae</taxon>
        <taxon>Streptosporangium</taxon>
    </lineage>
</organism>
<evidence type="ECO:0000313" key="3">
    <source>
        <dbReference type="Proteomes" id="UP001230426"/>
    </source>
</evidence>
<keyword evidence="3" id="KW-1185">Reference proteome</keyword>
<dbReference type="EMBL" id="JAUSRB010000002">
    <property type="protein sequence ID" value="MDP9865608.1"/>
    <property type="molecule type" value="Genomic_DNA"/>
</dbReference>
<gene>
    <name evidence="2" type="ORF">J2S55_004874</name>
</gene>
<evidence type="ECO:0000256" key="1">
    <source>
        <dbReference type="SAM" id="MobiDB-lite"/>
    </source>
</evidence>
<accession>A0ABT9R8P2</accession>
<name>A0ABT9R8P2_9ACTN</name>
<protein>
    <submittedName>
        <fullName evidence="2">Uncharacterized protein</fullName>
    </submittedName>
</protein>
<feature type="region of interest" description="Disordered" evidence="1">
    <location>
        <begin position="248"/>
        <end position="271"/>
    </location>
</feature>
<sequence>MGFLDWLETLLARRHRGDFVPHHTELAQVLRSERENREFRARITLTWLLPWGTELPVDIETSVCDRLIVAARQAATPFSVLHREEAESAVNLALGRVETHPYFRRARAVLGVEAEAVEFAREQMTRDLETERHRMAQQAEVTRLTALRDTMLRDGSIARLWWLQSDPKKLMELVKHGDEFEKAINLVSGGHGTQPSAPGVGETTVAELIELFLAELGPEHRRLLIHQLNRVFRGYERPELADRLVATSGDGAVEPSPDSDHGNGRYLGGVP</sequence>
<reference evidence="2 3" key="1">
    <citation type="submission" date="2023-07" db="EMBL/GenBank/DDBJ databases">
        <title>Sequencing the genomes of 1000 actinobacteria strains.</title>
        <authorList>
            <person name="Klenk H.-P."/>
        </authorList>
    </citation>
    <scope>NUCLEOTIDE SEQUENCE [LARGE SCALE GENOMIC DNA]</scope>
    <source>
        <strain evidence="2 3">DSM 44109</strain>
    </source>
</reference>
<evidence type="ECO:0000313" key="2">
    <source>
        <dbReference type="EMBL" id="MDP9865608.1"/>
    </source>
</evidence>